<dbReference type="EMBL" id="UINC01003170">
    <property type="protein sequence ID" value="SVA03954.1"/>
    <property type="molecule type" value="Genomic_DNA"/>
</dbReference>
<dbReference type="SUPFAM" id="SSF55103">
    <property type="entry name" value="FAD-linked oxidases, C-terminal domain"/>
    <property type="match status" value="1"/>
</dbReference>
<dbReference type="InterPro" id="IPR036318">
    <property type="entry name" value="FAD-bd_PCMH-like_sf"/>
</dbReference>
<reference evidence="4" key="1">
    <citation type="submission" date="2018-05" db="EMBL/GenBank/DDBJ databases">
        <authorList>
            <person name="Lanie J.A."/>
            <person name="Ng W.-L."/>
            <person name="Kazmierczak K.M."/>
            <person name="Andrzejewski T.M."/>
            <person name="Davidsen T.M."/>
            <person name="Wayne K.J."/>
            <person name="Tettelin H."/>
            <person name="Glass J.I."/>
            <person name="Rusch D."/>
            <person name="Podicherti R."/>
            <person name="Tsui H.-C.T."/>
            <person name="Winkler M.E."/>
        </authorList>
    </citation>
    <scope>NUCLEOTIDE SEQUENCE</scope>
</reference>
<evidence type="ECO:0000256" key="1">
    <source>
        <dbReference type="ARBA" id="ARBA00022630"/>
    </source>
</evidence>
<dbReference type="PANTHER" id="PTHR42934">
    <property type="entry name" value="GLYCOLATE OXIDASE SUBUNIT GLCD"/>
    <property type="match status" value="1"/>
</dbReference>
<accession>A0A381SKJ1</accession>
<dbReference type="Gene3D" id="3.30.465.10">
    <property type="match status" value="1"/>
</dbReference>
<organism evidence="4">
    <name type="scientific">marine metagenome</name>
    <dbReference type="NCBI Taxonomy" id="408172"/>
    <lineage>
        <taxon>unclassified sequences</taxon>
        <taxon>metagenomes</taxon>
        <taxon>ecological metagenomes</taxon>
    </lineage>
</organism>
<feature type="domain" description="FAD-binding PCMH-type" evidence="3">
    <location>
        <begin position="62"/>
        <end position="280"/>
    </location>
</feature>
<dbReference type="GO" id="GO:0003824">
    <property type="term" value="F:catalytic activity"/>
    <property type="evidence" value="ECO:0007669"/>
    <property type="project" value="InterPro"/>
</dbReference>
<evidence type="ECO:0000313" key="4">
    <source>
        <dbReference type="EMBL" id="SVA03954.1"/>
    </source>
</evidence>
<dbReference type="InterPro" id="IPR051914">
    <property type="entry name" value="FAD-linked_OxidoTrans_Type4"/>
</dbReference>
<dbReference type="AlphaFoldDB" id="A0A381SKJ1"/>
<dbReference type="Pfam" id="PF01565">
    <property type="entry name" value="FAD_binding_4"/>
    <property type="match status" value="1"/>
</dbReference>
<dbReference type="InterPro" id="IPR016164">
    <property type="entry name" value="FAD-linked_Oxase-like_C"/>
</dbReference>
<proteinExistence type="predicted"/>
<dbReference type="GO" id="GO:0071949">
    <property type="term" value="F:FAD binding"/>
    <property type="evidence" value="ECO:0007669"/>
    <property type="project" value="InterPro"/>
</dbReference>
<dbReference type="Pfam" id="PF02913">
    <property type="entry name" value="FAD-oxidase_C"/>
    <property type="match status" value="1"/>
</dbReference>
<dbReference type="InterPro" id="IPR006094">
    <property type="entry name" value="Oxid_FAD_bind_N"/>
</dbReference>
<dbReference type="Gene3D" id="3.30.70.2740">
    <property type="match status" value="1"/>
</dbReference>
<gene>
    <name evidence="4" type="ORF">METZ01_LOCUS56808</name>
</gene>
<keyword evidence="2" id="KW-0274">FAD</keyword>
<dbReference type="SUPFAM" id="SSF56176">
    <property type="entry name" value="FAD-binding/transporter-associated domain-like"/>
    <property type="match status" value="1"/>
</dbReference>
<dbReference type="InterPro" id="IPR004113">
    <property type="entry name" value="FAD-bd_oxidored_4_C"/>
</dbReference>
<dbReference type="PROSITE" id="PS51387">
    <property type="entry name" value="FAD_PCMH"/>
    <property type="match status" value="1"/>
</dbReference>
<dbReference type="InterPro" id="IPR016169">
    <property type="entry name" value="FAD-bd_PCMH_sub2"/>
</dbReference>
<evidence type="ECO:0000256" key="2">
    <source>
        <dbReference type="ARBA" id="ARBA00022827"/>
    </source>
</evidence>
<sequence>MSTNKIIFQTIIPDESLQKILKQSKNMQDYLGVAEFISREFQIDITADKDIINGYERDSSNINGNGDILCRPKNELECALILQWFQSAQIPMTISAGKTNLTGSATPKGGVVLSTEKMTQPAVKVDSVANTVSTPVGIYLEDMRKEVLRQSNKTLHYPVDPTSREEAMVGGTLSCNASGFIPGPAGATRFWTEGLDFLTADGYKISCRRGDYVSENGEFIMEYPDKSVILTIPTYPRPEIKNASGPFSDVNGRIDLVDFLVGSEGIFGVITSAIFALKEMPDDFLDLFFTLPKELDAVRFHQYISNHFNGDLSQITALEYFGYNCQTYMNHREKLFNSTSEVGIYLQIPLYNETVEDVAENWFNILLKSDCNIHEDGILLLNTPQNWKTFFEARHSIPANALEKTRQLNTWSILTDTIVPSDNFPEFLEITHSILQTANIEYLLFGHLGDCHLHFHLIPTKVQQPKALEVYNQIIENSTELGGVYSAEHGTGKRKRPDFIKCFGEGAADQVRNAKAAIDPGFLLNRGNVVEYKQSYNL</sequence>
<protein>
    <recommendedName>
        <fullName evidence="3">FAD-binding PCMH-type domain-containing protein</fullName>
    </recommendedName>
</protein>
<name>A0A381SKJ1_9ZZZZ</name>
<keyword evidence="1" id="KW-0285">Flavoprotein</keyword>
<evidence type="ECO:0000259" key="3">
    <source>
        <dbReference type="PROSITE" id="PS51387"/>
    </source>
</evidence>
<dbReference type="InterPro" id="IPR016166">
    <property type="entry name" value="FAD-bd_PCMH"/>
</dbReference>
<dbReference type="PANTHER" id="PTHR42934:SF2">
    <property type="entry name" value="GLYCOLATE OXIDASE SUBUNIT GLCD"/>
    <property type="match status" value="1"/>
</dbReference>